<evidence type="ECO:0008006" key="5">
    <source>
        <dbReference type="Google" id="ProtNLM"/>
    </source>
</evidence>
<evidence type="ECO:0000256" key="1">
    <source>
        <dbReference type="SAM" id="MobiDB-lite"/>
    </source>
</evidence>
<feature type="compositionally biased region" description="Basic and acidic residues" evidence="1">
    <location>
        <begin position="1"/>
        <end position="12"/>
    </location>
</feature>
<keyword evidence="2" id="KW-0812">Transmembrane</keyword>
<comment type="caution">
    <text evidence="3">The sequence shown here is derived from an EMBL/GenBank/DDBJ whole genome shotgun (WGS) entry which is preliminary data.</text>
</comment>
<sequence length="236" mass="25542">MAEKKPPRDRKATGAVTTRVPQQKPAPIVAELGRPETPEETAARKAENSRKHRANQTLRNLVWSLVASVGLMLLIVIVVVRPDQPAREAVDFADVAEQAQPTIDEPLAVPDVPAQWTANNADLGQSRDGVSTWNIGFITPSTQFIALNQGIDANPTWLLTLLDQQLATGTDTVDGREWTVYDNRDGDDPGNLAYAMVTESGDSTYVLYGTADTNEFRTLAGSVGTEIDAAEAMEAE</sequence>
<gene>
    <name evidence="3" type="ORF">GCM10010979_32420</name>
</gene>
<keyword evidence="2" id="KW-0472">Membrane</keyword>
<organism evidence="3 4">
    <name type="scientific">Conyzicola nivalis</name>
    <dbReference type="NCBI Taxonomy" id="1477021"/>
    <lineage>
        <taxon>Bacteria</taxon>
        <taxon>Bacillati</taxon>
        <taxon>Actinomycetota</taxon>
        <taxon>Actinomycetes</taxon>
        <taxon>Micrococcales</taxon>
        <taxon>Microbacteriaceae</taxon>
        <taxon>Conyzicola</taxon>
    </lineage>
</organism>
<dbReference type="EMBL" id="BMGB01000002">
    <property type="protein sequence ID" value="GGB15322.1"/>
    <property type="molecule type" value="Genomic_DNA"/>
</dbReference>
<feature type="compositionally biased region" description="Basic and acidic residues" evidence="1">
    <location>
        <begin position="33"/>
        <end position="49"/>
    </location>
</feature>
<proteinExistence type="predicted"/>
<name>A0A916STC2_9MICO</name>
<evidence type="ECO:0000256" key="2">
    <source>
        <dbReference type="SAM" id="Phobius"/>
    </source>
</evidence>
<protein>
    <recommendedName>
        <fullName evidence="5">DUF4245 domain-containing protein</fullName>
    </recommendedName>
</protein>
<reference evidence="3" key="1">
    <citation type="journal article" date="2014" name="Int. J. Syst. Evol. Microbiol.">
        <title>Complete genome sequence of Corynebacterium casei LMG S-19264T (=DSM 44701T), isolated from a smear-ripened cheese.</title>
        <authorList>
            <consortium name="US DOE Joint Genome Institute (JGI-PGF)"/>
            <person name="Walter F."/>
            <person name="Albersmeier A."/>
            <person name="Kalinowski J."/>
            <person name="Ruckert C."/>
        </authorList>
    </citation>
    <scope>NUCLEOTIDE SEQUENCE</scope>
    <source>
        <strain evidence="3">CGMCC 1.12813</strain>
    </source>
</reference>
<feature type="transmembrane region" description="Helical" evidence="2">
    <location>
        <begin position="60"/>
        <end position="80"/>
    </location>
</feature>
<keyword evidence="2" id="KW-1133">Transmembrane helix</keyword>
<dbReference type="InterPro" id="IPR025339">
    <property type="entry name" value="DUF4245"/>
</dbReference>
<feature type="region of interest" description="Disordered" evidence="1">
    <location>
        <begin position="1"/>
        <end position="53"/>
    </location>
</feature>
<dbReference type="Proteomes" id="UP000606922">
    <property type="component" value="Unassembled WGS sequence"/>
</dbReference>
<reference evidence="3" key="2">
    <citation type="submission" date="2020-09" db="EMBL/GenBank/DDBJ databases">
        <authorList>
            <person name="Sun Q."/>
            <person name="Zhou Y."/>
        </authorList>
    </citation>
    <scope>NUCLEOTIDE SEQUENCE</scope>
    <source>
        <strain evidence="3">CGMCC 1.12813</strain>
    </source>
</reference>
<keyword evidence="4" id="KW-1185">Reference proteome</keyword>
<accession>A0A916STC2</accession>
<dbReference type="RefSeq" id="WP_229733476.1">
    <property type="nucleotide sequence ID" value="NZ_BMGB01000002.1"/>
</dbReference>
<dbReference type="Pfam" id="PF14030">
    <property type="entry name" value="DUF4245"/>
    <property type="match status" value="1"/>
</dbReference>
<evidence type="ECO:0000313" key="4">
    <source>
        <dbReference type="Proteomes" id="UP000606922"/>
    </source>
</evidence>
<evidence type="ECO:0000313" key="3">
    <source>
        <dbReference type="EMBL" id="GGB15322.1"/>
    </source>
</evidence>
<dbReference type="AlphaFoldDB" id="A0A916STC2"/>